<evidence type="ECO:0000256" key="7">
    <source>
        <dbReference type="ARBA" id="ARBA00023049"/>
    </source>
</evidence>
<dbReference type="InterPro" id="IPR045834">
    <property type="entry name" value="Csd3_N2"/>
</dbReference>
<keyword evidence="5 10" id="KW-0378">Hydrolase</keyword>
<evidence type="ECO:0000256" key="2">
    <source>
        <dbReference type="ARBA" id="ARBA00004196"/>
    </source>
</evidence>
<sequence length="424" mass="47379">MNGMRYLKLFLFLFLIVACKNGRTDSVVNTNQRDSLEVITEFGIPVSEFDVREGTIRRGQFFTNLLTDLGAENADIYALTQAARTVFDLKKMRIGNGYKAYYTMDENPKLAYLVYQDTKSSFVTFGVHDSIFVEIHELNVTVKTRVGEATINSSLWNDCINSGMSPLIANRLSDIYAWTIDFFGLQKGDNFMVVYDEIYAGDELLDVGTIHAAYFRHNGVMYEAHRFVQDESPNYWNEKGENLRKAFLKAPLKFSRISSGFSYARRHPVTRVVRPHTGVDYAAPTGTPVMSIGDGVVIQRAYAGGGGNTVKIRHNSTYSSAYLHLSKFAPGLKVGKRVRQGEVIGYVGSTGLSTGPHLDFRIWQNGKPINPLKMEAPPADPIKKENMEAYRAQLLRSAEIADSVRSVQYLDSLVIKLGAGKSDV</sequence>
<dbReference type="PANTHER" id="PTHR21666">
    <property type="entry name" value="PEPTIDASE-RELATED"/>
    <property type="match status" value="1"/>
</dbReference>
<dbReference type="GO" id="GO:0006508">
    <property type="term" value="P:proteolysis"/>
    <property type="evidence" value="ECO:0007669"/>
    <property type="project" value="UniProtKB-KW"/>
</dbReference>
<dbReference type="Gene3D" id="2.70.70.10">
    <property type="entry name" value="Glucose Permease (Domain IIA)"/>
    <property type="match status" value="1"/>
</dbReference>
<keyword evidence="3" id="KW-0645">Protease</keyword>
<organism evidence="10">
    <name type="scientific">bioreactor metagenome</name>
    <dbReference type="NCBI Taxonomy" id="1076179"/>
    <lineage>
        <taxon>unclassified sequences</taxon>
        <taxon>metagenomes</taxon>
        <taxon>ecological metagenomes</taxon>
    </lineage>
</organism>
<comment type="cofactor">
    <cofactor evidence="1">
        <name>Zn(2+)</name>
        <dbReference type="ChEBI" id="CHEBI:29105"/>
    </cofactor>
</comment>
<evidence type="ECO:0000259" key="9">
    <source>
        <dbReference type="Pfam" id="PF19425"/>
    </source>
</evidence>
<dbReference type="EC" id="3.4.24.-" evidence="10"/>
<dbReference type="EMBL" id="VSSQ01000066">
    <property type="protein sequence ID" value="MPL72458.1"/>
    <property type="molecule type" value="Genomic_DNA"/>
</dbReference>
<dbReference type="InterPro" id="IPR016047">
    <property type="entry name" value="M23ase_b-sheet_dom"/>
</dbReference>
<dbReference type="CDD" id="cd12797">
    <property type="entry name" value="M23_peptidase"/>
    <property type="match status" value="1"/>
</dbReference>
<dbReference type="Pfam" id="PF01551">
    <property type="entry name" value="Peptidase_M23"/>
    <property type="match status" value="1"/>
</dbReference>
<feature type="domain" description="M23ase beta-sheet core" evidence="8">
    <location>
        <begin position="275"/>
        <end position="371"/>
    </location>
</feature>
<keyword evidence="7" id="KW-0482">Metalloprotease</keyword>
<comment type="subcellular location">
    <subcellularLocation>
        <location evidence="2">Cell envelope</location>
    </subcellularLocation>
</comment>
<evidence type="ECO:0000256" key="5">
    <source>
        <dbReference type="ARBA" id="ARBA00022801"/>
    </source>
</evidence>
<dbReference type="InterPro" id="IPR011055">
    <property type="entry name" value="Dup_hybrid_motif"/>
</dbReference>
<evidence type="ECO:0000256" key="6">
    <source>
        <dbReference type="ARBA" id="ARBA00022833"/>
    </source>
</evidence>
<evidence type="ECO:0000313" key="10">
    <source>
        <dbReference type="EMBL" id="MPL72458.1"/>
    </source>
</evidence>
<protein>
    <submittedName>
        <fullName evidence="10">Murein DD-endopeptidase MepM</fullName>
        <ecNumber evidence="10">3.4.24.-</ecNumber>
    </submittedName>
</protein>
<dbReference type="AlphaFoldDB" id="A0A644TZR1"/>
<dbReference type="SUPFAM" id="SSF51261">
    <property type="entry name" value="Duplicated hybrid motif"/>
    <property type="match status" value="1"/>
</dbReference>
<comment type="caution">
    <text evidence="10">The sequence shown here is derived from an EMBL/GenBank/DDBJ whole genome shotgun (WGS) entry which is preliminary data.</text>
</comment>
<gene>
    <name evidence="10" type="primary">mepM_1</name>
    <name evidence="10" type="ORF">SDC9_18243</name>
</gene>
<keyword evidence="6" id="KW-0862">Zinc</keyword>
<dbReference type="GO" id="GO:0004222">
    <property type="term" value="F:metalloendopeptidase activity"/>
    <property type="evidence" value="ECO:0007669"/>
    <property type="project" value="TreeGrafter"/>
</dbReference>
<dbReference type="PROSITE" id="PS51257">
    <property type="entry name" value="PROKAR_LIPOPROTEIN"/>
    <property type="match status" value="1"/>
</dbReference>
<feature type="domain" description="Csd3-like second N-terminal" evidence="9">
    <location>
        <begin position="146"/>
        <end position="261"/>
    </location>
</feature>
<evidence type="ECO:0000256" key="3">
    <source>
        <dbReference type="ARBA" id="ARBA00022670"/>
    </source>
</evidence>
<name>A0A644TZR1_9ZZZZ</name>
<dbReference type="PANTHER" id="PTHR21666:SF288">
    <property type="entry name" value="CELL DIVISION PROTEIN YTFB"/>
    <property type="match status" value="1"/>
</dbReference>
<dbReference type="Pfam" id="PF19425">
    <property type="entry name" value="Csd3_N2"/>
    <property type="match status" value="1"/>
</dbReference>
<dbReference type="GO" id="GO:0030313">
    <property type="term" value="C:cell envelope"/>
    <property type="evidence" value="ECO:0007669"/>
    <property type="project" value="UniProtKB-SubCell"/>
</dbReference>
<keyword evidence="4" id="KW-0479">Metal-binding</keyword>
<evidence type="ECO:0000256" key="1">
    <source>
        <dbReference type="ARBA" id="ARBA00001947"/>
    </source>
</evidence>
<proteinExistence type="predicted"/>
<dbReference type="Gene3D" id="3.10.450.350">
    <property type="match status" value="2"/>
</dbReference>
<accession>A0A644TZR1</accession>
<evidence type="ECO:0000256" key="4">
    <source>
        <dbReference type="ARBA" id="ARBA00022723"/>
    </source>
</evidence>
<dbReference type="InterPro" id="IPR050570">
    <property type="entry name" value="Cell_wall_metabolism_enzyme"/>
</dbReference>
<evidence type="ECO:0000259" key="8">
    <source>
        <dbReference type="Pfam" id="PF01551"/>
    </source>
</evidence>
<reference evidence="10" key="1">
    <citation type="submission" date="2019-08" db="EMBL/GenBank/DDBJ databases">
        <authorList>
            <person name="Kucharzyk K."/>
            <person name="Murdoch R.W."/>
            <person name="Higgins S."/>
            <person name="Loffler F."/>
        </authorList>
    </citation>
    <scope>NUCLEOTIDE SEQUENCE</scope>
</reference>
<dbReference type="GO" id="GO:0046872">
    <property type="term" value="F:metal ion binding"/>
    <property type="evidence" value="ECO:0007669"/>
    <property type="project" value="UniProtKB-KW"/>
</dbReference>